<evidence type="ECO:0000313" key="8">
    <source>
        <dbReference type="EMBL" id="ESP86963.1"/>
    </source>
</evidence>
<keyword evidence="4 7" id="KW-0812">Transmembrane</keyword>
<comment type="subcellular location">
    <subcellularLocation>
        <location evidence="1">Cell membrane</location>
        <topology evidence="1">Multi-pass membrane protein</topology>
    </subcellularLocation>
</comment>
<dbReference type="PANTHER" id="PTHR39087:SF2">
    <property type="entry name" value="UPF0104 MEMBRANE PROTEIN MJ1595"/>
    <property type="match status" value="1"/>
</dbReference>
<evidence type="ECO:0000256" key="4">
    <source>
        <dbReference type="ARBA" id="ARBA00022692"/>
    </source>
</evidence>
<sequence>VGWRARDDAGRAAVRVAVAAVAAANRVTGRVLPVDPSRLAARVASFLGGVERVVGNRRCLATCLGLSAAGWTALVAAFWLSMRAVGHPVSVGLAAFVLPVGLLAVAVPLPGGVGGVEAALVGLLVGAGGLPVGGATAGVVLYRVATYWAPMAVGGVVTAALAAESRRRDGPGRGPPEPPNIP</sequence>
<keyword evidence="9" id="KW-1185">Reference proteome</keyword>
<dbReference type="Proteomes" id="UP000017840">
    <property type="component" value="Unassembled WGS sequence"/>
</dbReference>
<feature type="transmembrane region" description="Helical" evidence="7">
    <location>
        <begin position="147"/>
        <end position="163"/>
    </location>
</feature>
<feature type="transmembrane region" description="Helical" evidence="7">
    <location>
        <begin position="86"/>
        <end position="107"/>
    </location>
</feature>
<comment type="caution">
    <text evidence="8">The sequence shown here is derived from an EMBL/GenBank/DDBJ whole genome shotgun (WGS) entry which is preliminary data.</text>
</comment>
<comment type="similarity">
    <text evidence="2">Belongs to the UPF0104 family.</text>
</comment>
<feature type="transmembrane region" description="Helical" evidence="7">
    <location>
        <begin position="119"/>
        <end position="141"/>
    </location>
</feature>
<evidence type="ECO:0000256" key="7">
    <source>
        <dbReference type="SAM" id="Phobius"/>
    </source>
</evidence>
<gene>
    <name evidence="8" type="ORF">K933_16922</name>
</gene>
<evidence type="ECO:0000256" key="6">
    <source>
        <dbReference type="ARBA" id="ARBA00023136"/>
    </source>
</evidence>
<dbReference type="eggNOG" id="arCOG00899">
    <property type="taxonomic scope" value="Archaea"/>
</dbReference>
<keyword evidence="6 7" id="KW-0472">Membrane</keyword>
<proteinExistence type="inferred from homology"/>
<keyword evidence="5 7" id="KW-1133">Transmembrane helix</keyword>
<name>V4HA85_9EURY</name>
<dbReference type="PANTHER" id="PTHR39087">
    <property type="entry name" value="UPF0104 MEMBRANE PROTEIN MJ1595"/>
    <property type="match status" value="1"/>
</dbReference>
<reference evidence="8 9" key="1">
    <citation type="journal article" date="2013" name="Genome Announc.">
        <title>Draft Genome Sequence of 'Candidatus Halobonum tyrrellensis' Strain G22, Isolated from the Hypersaline Waters of Lake Tyrrell, Australia.</title>
        <authorList>
            <person name="Ugalde J.A."/>
            <person name="Narasingarao P."/>
            <person name="Kuo S."/>
            <person name="Podell S."/>
            <person name="Allen E.E."/>
        </authorList>
    </citation>
    <scope>NUCLEOTIDE SEQUENCE [LARGE SCALE GENOMIC DNA]</scope>
    <source>
        <strain evidence="8 9">G22</strain>
    </source>
</reference>
<evidence type="ECO:0000313" key="9">
    <source>
        <dbReference type="Proteomes" id="UP000017840"/>
    </source>
</evidence>
<keyword evidence="3" id="KW-1003">Cell membrane</keyword>
<dbReference type="EMBL" id="ASGZ01000068">
    <property type="protein sequence ID" value="ESP86963.1"/>
    <property type="molecule type" value="Genomic_DNA"/>
</dbReference>
<dbReference type="NCBIfam" id="TIGR00374">
    <property type="entry name" value="flippase-like domain"/>
    <property type="match status" value="1"/>
</dbReference>
<protein>
    <recommendedName>
        <fullName evidence="10">Integral membrane protein</fullName>
    </recommendedName>
</protein>
<dbReference type="GO" id="GO:0005886">
    <property type="term" value="C:plasma membrane"/>
    <property type="evidence" value="ECO:0007669"/>
    <property type="project" value="UniProtKB-SubCell"/>
</dbReference>
<feature type="non-terminal residue" evidence="8">
    <location>
        <position position="1"/>
    </location>
</feature>
<organism evidence="8 9">
    <name type="scientific">Candidatus Halobonum tyrrellensis G22</name>
    <dbReference type="NCBI Taxonomy" id="1324957"/>
    <lineage>
        <taxon>Archaea</taxon>
        <taxon>Methanobacteriati</taxon>
        <taxon>Methanobacteriota</taxon>
        <taxon>Stenosarchaea group</taxon>
        <taxon>Halobacteria</taxon>
        <taxon>Halobacteriales</taxon>
        <taxon>Haloferacaceae</taxon>
        <taxon>Candidatus Halobonum</taxon>
    </lineage>
</organism>
<evidence type="ECO:0000256" key="3">
    <source>
        <dbReference type="ARBA" id="ARBA00022475"/>
    </source>
</evidence>
<evidence type="ECO:0000256" key="2">
    <source>
        <dbReference type="ARBA" id="ARBA00011061"/>
    </source>
</evidence>
<evidence type="ECO:0008006" key="10">
    <source>
        <dbReference type="Google" id="ProtNLM"/>
    </source>
</evidence>
<dbReference type="AlphaFoldDB" id="V4HA85"/>
<dbReference type="Pfam" id="PF03706">
    <property type="entry name" value="LPG_synthase_TM"/>
    <property type="match status" value="1"/>
</dbReference>
<accession>V4HA85</accession>
<evidence type="ECO:0000256" key="5">
    <source>
        <dbReference type="ARBA" id="ARBA00022989"/>
    </source>
</evidence>
<evidence type="ECO:0000256" key="1">
    <source>
        <dbReference type="ARBA" id="ARBA00004651"/>
    </source>
</evidence>
<dbReference type="InterPro" id="IPR022791">
    <property type="entry name" value="L-PG_synthase/AglD"/>
</dbReference>
<feature type="transmembrane region" description="Helical" evidence="7">
    <location>
        <begin position="59"/>
        <end position="80"/>
    </location>
</feature>
<dbReference type="RefSeq" id="WP_023395951.1">
    <property type="nucleotide sequence ID" value="NZ_ASGZ01000068.1"/>
</dbReference>